<evidence type="ECO:0000313" key="2">
    <source>
        <dbReference type="Proteomes" id="UP000198287"/>
    </source>
</evidence>
<dbReference type="AlphaFoldDB" id="A0A226EX99"/>
<reference evidence="1 2" key="1">
    <citation type="submission" date="2015-12" db="EMBL/GenBank/DDBJ databases">
        <title>The genome of Folsomia candida.</title>
        <authorList>
            <person name="Faddeeva A."/>
            <person name="Derks M.F."/>
            <person name="Anvar Y."/>
            <person name="Smit S."/>
            <person name="Van Straalen N."/>
            <person name="Roelofs D."/>
        </authorList>
    </citation>
    <scope>NUCLEOTIDE SEQUENCE [LARGE SCALE GENOMIC DNA]</scope>
    <source>
        <strain evidence="1 2">VU population</strain>
        <tissue evidence="1">Whole body</tissue>
    </source>
</reference>
<dbReference type="EMBL" id="LNIX01000001">
    <property type="protein sequence ID" value="OXA61461.1"/>
    <property type="molecule type" value="Genomic_DNA"/>
</dbReference>
<comment type="caution">
    <text evidence="1">The sequence shown here is derived from an EMBL/GenBank/DDBJ whole genome shotgun (WGS) entry which is preliminary data.</text>
</comment>
<organism evidence="1 2">
    <name type="scientific">Folsomia candida</name>
    <name type="common">Springtail</name>
    <dbReference type="NCBI Taxonomy" id="158441"/>
    <lineage>
        <taxon>Eukaryota</taxon>
        <taxon>Metazoa</taxon>
        <taxon>Ecdysozoa</taxon>
        <taxon>Arthropoda</taxon>
        <taxon>Hexapoda</taxon>
        <taxon>Collembola</taxon>
        <taxon>Entomobryomorpha</taxon>
        <taxon>Isotomoidea</taxon>
        <taxon>Isotomidae</taxon>
        <taxon>Proisotominae</taxon>
        <taxon>Folsomia</taxon>
    </lineage>
</organism>
<gene>
    <name evidence="1" type="ORF">Fcan01_00565</name>
</gene>
<sequence>MANHRTGNSLSAADQLSDKVFSNDLIISTIYGHLGYHDAQTCLALNRVWYSTCLIQFNNFKRVVSIQDGASLTEYLTYFASQPQSDNVHVAFRFSANLNLSQSNLVKRFFTNFGPQMKSLDAFVNYRTRFELAQFAFILKKLTKLEELRLHLNKKDNDRNLNSDGIALKKLRKLILHYKSDFPWETTDIVEHFLLSRNFFPALETIELPPFSTSSSCVDLFSTTCDISNKHKTCVRKYVWRRLWTIGDPEGSEDFHFTYLKAFSLPINLLREKKFVGLYLPRIGSLTKLEVEFIMGKVEIGEVDRWKFTKIDVSQHFPNLKQLKVKVTFVVIQLELVNPYVSRRERKDWRDGICKLFKKLEKFVETEVKVVDQGNDGVYDAHLED</sequence>
<name>A0A226EX99_FOLCA</name>
<accession>A0A226EX99</accession>
<keyword evidence="2" id="KW-1185">Reference proteome</keyword>
<protein>
    <submittedName>
        <fullName evidence="1">Uncharacterized protein</fullName>
    </submittedName>
</protein>
<evidence type="ECO:0000313" key="1">
    <source>
        <dbReference type="EMBL" id="OXA61461.1"/>
    </source>
</evidence>
<dbReference type="Proteomes" id="UP000198287">
    <property type="component" value="Unassembled WGS sequence"/>
</dbReference>
<proteinExistence type="predicted"/>